<gene>
    <name evidence="9" type="ORF">EDC19_0567</name>
</gene>
<keyword evidence="4 9" id="KW-0378">Hydrolase</keyword>
<keyword evidence="10" id="KW-1185">Reference proteome</keyword>
<evidence type="ECO:0000313" key="9">
    <source>
        <dbReference type="EMBL" id="TCK98149.1"/>
    </source>
</evidence>
<organism evidence="9 10">
    <name type="scientific">Natranaerovirga hydrolytica</name>
    <dbReference type="NCBI Taxonomy" id="680378"/>
    <lineage>
        <taxon>Bacteria</taxon>
        <taxon>Bacillati</taxon>
        <taxon>Bacillota</taxon>
        <taxon>Clostridia</taxon>
        <taxon>Lachnospirales</taxon>
        <taxon>Natranaerovirgaceae</taxon>
        <taxon>Natranaerovirga</taxon>
    </lineage>
</organism>
<dbReference type="GO" id="GO:0008803">
    <property type="term" value="F:bis(5'-nucleosyl)-tetraphosphatase (symmetrical) activity"/>
    <property type="evidence" value="ECO:0007669"/>
    <property type="project" value="UniProtKB-EC"/>
</dbReference>
<dbReference type="RefSeq" id="WP_132280208.1">
    <property type="nucleotide sequence ID" value="NZ_SMGQ01000011.1"/>
</dbReference>
<evidence type="ECO:0000256" key="7">
    <source>
        <dbReference type="SAM" id="Phobius"/>
    </source>
</evidence>
<keyword evidence="7" id="KW-0812">Transmembrane</keyword>
<keyword evidence="5" id="KW-0408">Iron</keyword>
<keyword evidence="2" id="KW-0479">Metal-binding</keyword>
<comment type="catalytic activity">
    <reaction evidence="6">
        <text>P(1),P(4)-bis(5'-adenosyl) tetraphosphate + H2O = 2 ADP + 2 H(+)</text>
        <dbReference type="Rhea" id="RHEA:24252"/>
        <dbReference type="ChEBI" id="CHEBI:15377"/>
        <dbReference type="ChEBI" id="CHEBI:15378"/>
        <dbReference type="ChEBI" id="CHEBI:58141"/>
        <dbReference type="ChEBI" id="CHEBI:456216"/>
        <dbReference type="EC" id="3.6.1.41"/>
    </reaction>
</comment>
<evidence type="ECO:0000256" key="6">
    <source>
        <dbReference type="ARBA" id="ARBA00049417"/>
    </source>
</evidence>
<dbReference type="EC" id="3.6.1.41" evidence="1"/>
<evidence type="ECO:0000256" key="1">
    <source>
        <dbReference type="ARBA" id="ARBA00012506"/>
    </source>
</evidence>
<dbReference type="InterPro" id="IPR051094">
    <property type="entry name" value="Diverse_Catalytic_Enzymes"/>
</dbReference>
<evidence type="ECO:0000313" key="10">
    <source>
        <dbReference type="Proteomes" id="UP000294545"/>
    </source>
</evidence>
<keyword evidence="3" id="KW-0547">Nucleotide-binding</keyword>
<accession>A0A4R1N592</accession>
<dbReference type="InterPro" id="IPR005249">
    <property type="entry name" value="YqeK"/>
</dbReference>
<dbReference type="PANTHER" id="PTHR35795:SF1">
    <property type="entry name" value="BIS(5'-NUCLEOSYL)-TETRAPHOSPHATASE, SYMMETRICAL"/>
    <property type="match status" value="1"/>
</dbReference>
<dbReference type="Pfam" id="PF01966">
    <property type="entry name" value="HD"/>
    <property type="match status" value="1"/>
</dbReference>
<dbReference type="SUPFAM" id="SSF109604">
    <property type="entry name" value="HD-domain/PDEase-like"/>
    <property type="match status" value="1"/>
</dbReference>
<evidence type="ECO:0000256" key="5">
    <source>
        <dbReference type="ARBA" id="ARBA00023004"/>
    </source>
</evidence>
<sequence length="192" mass="22145">MKYDINKIRKKLKRTLHTKRYIHSIGVSTTAVCLAMKYGYDLHEAEVAGLVHDCAKNYSDSKKIALCKKNSIVMSPSEQTSPDLLHAKVGAVVAQSKYDIDNRDILNAVKYHTTGRPDMSLLEKIIYIADFIEPNRTQPNLKEYRNLAFLDLEVCLLRILRDTITYLEKNNKEIDNLTKEAYNYYNNLINNQ</sequence>
<dbReference type="CDD" id="cd00077">
    <property type="entry name" value="HDc"/>
    <property type="match status" value="1"/>
</dbReference>
<dbReference type="Gene3D" id="1.10.3210.10">
    <property type="entry name" value="Hypothetical protein af1432"/>
    <property type="match status" value="1"/>
</dbReference>
<dbReference type="NCBIfam" id="TIGR00488">
    <property type="entry name" value="bis(5'-nucleosyl)-tetraphosphatase (symmetrical) YqeK"/>
    <property type="match status" value="1"/>
</dbReference>
<dbReference type="OrthoDB" id="5295945at2"/>
<keyword evidence="7" id="KW-0472">Membrane</keyword>
<evidence type="ECO:0000259" key="8">
    <source>
        <dbReference type="PROSITE" id="PS51831"/>
    </source>
</evidence>
<evidence type="ECO:0000256" key="3">
    <source>
        <dbReference type="ARBA" id="ARBA00022741"/>
    </source>
</evidence>
<dbReference type="GO" id="GO:0046872">
    <property type="term" value="F:metal ion binding"/>
    <property type="evidence" value="ECO:0007669"/>
    <property type="project" value="UniProtKB-KW"/>
</dbReference>
<feature type="domain" description="HD" evidence="8">
    <location>
        <begin position="20"/>
        <end position="135"/>
    </location>
</feature>
<comment type="caution">
    <text evidence="9">The sequence shown here is derived from an EMBL/GenBank/DDBJ whole genome shotgun (WGS) entry which is preliminary data.</text>
</comment>
<dbReference type="PANTHER" id="PTHR35795">
    <property type="entry name" value="SLR1885 PROTEIN"/>
    <property type="match status" value="1"/>
</dbReference>
<dbReference type="PROSITE" id="PS51831">
    <property type="entry name" value="HD"/>
    <property type="match status" value="1"/>
</dbReference>
<reference evidence="9 10" key="1">
    <citation type="submission" date="2019-03" db="EMBL/GenBank/DDBJ databases">
        <title>Genomic Encyclopedia of Type Strains, Phase IV (KMG-IV): sequencing the most valuable type-strain genomes for metagenomic binning, comparative biology and taxonomic classification.</title>
        <authorList>
            <person name="Goeker M."/>
        </authorList>
    </citation>
    <scope>NUCLEOTIDE SEQUENCE [LARGE SCALE GENOMIC DNA]</scope>
    <source>
        <strain evidence="9 10">DSM 24176</strain>
    </source>
</reference>
<dbReference type="InterPro" id="IPR003607">
    <property type="entry name" value="HD/PDEase_dom"/>
</dbReference>
<protein>
    <recommendedName>
        <fullName evidence="1">bis(5'-nucleosyl)-tetraphosphatase (symmetrical)</fullName>
        <ecNumber evidence="1">3.6.1.41</ecNumber>
    </recommendedName>
</protein>
<keyword evidence="7" id="KW-1133">Transmembrane helix</keyword>
<feature type="transmembrane region" description="Helical" evidence="7">
    <location>
        <begin position="21"/>
        <end position="40"/>
    </location>
</feature>
<dbReference type="InterPro" id="IPR006674">
    <property type="entry name" value="HD_domain"/>
</dbReference>
<evidence type="ECO:0000256" key="4">
    <source>
        <dbReference type="ARBA" id="ARBA00022801"/>
    </source>
</evidence>
<dbReference type="AlphaFoldDB" id="A0A4R1N592"/>
<name>A0A4R1N592_9FIRM</name>
<dbReference type="EMBL" id="SMGQ01000011">
    <property type="protein sequence ID" value="TCK98149.1"/>
    <property type="molecule type" value="Genomic_DNA"/>
</dbReference>
<dbReference type="Proteomes" id="UP000294545">
    <property type="component" value="Unassembled WGS sequence"/>
</dbReference>
<evidence type="ECO:0000256" key="2">
    <source>
        <dbReference type="ARBA" id="ARBA00022723"/>
    </source>
</evidence>
<proteinExistence type="predicted"/>
<dbReference type="GO" id="GO:0000166">
    <property type="term" value="F:nucleotide binding"/>
    <property type="evidence" value="ECO:0007669"/>
    <property type="project" value="UniProtKB-KW"/>
</dbReference>